<feature type="domain" description="Shikimate dehydrogenase substrate binding N-terminal" evidence="4">
    <location>
        <begin position="18"/>
        <end position="105"/>
    </location>
</feature>
<keyword evidence="7" id="KW-1185">Reference proteome</keyword>
<dbReference type="Pfam" id="PF08501">
    <property type="entry name" value="Shikimate_dh_N"/>
    <property type="match status" value="1"/>
</dbReference>
<dbReference type="GO" id="GO:0009073">
    <property type="term" value="P:aromatic amino acid family biosynthetic process"/>
    <property type="evidence" value="ECO:0007669"/>
    <property type="project" value="UniProtKB-KW"/>
</dbReference>
<dbReference type="GO" id="GO:0005829">
    <property type="term" value="C:cytosol"/>
    <property type="evidence" value="ECO:0007669"/>
    <property type="project" value="TreeGrafter"/>
</dbReference>
<accession>A0A1G8VQV6</accession>
<organism evidence="6 7">
    <name type="scientific">Aliiruegeria lutimaris</name>
    <dbReference type="NCBI Taxonomy" id="571298"/>
    <lineage>
        <taxon>Bacteria</taxon>
        <taxon>Pseudomonadati</taxon>
        <taxon>Pseudomonadota</taxon>
        <taxon>Alphaproteobacteria</taxon>
        <taxon>Rhodobacterales</taxon>
        <taxon>Roseobacteraceae</taxon>
        <taxon>Aliiruegeria</taxon>
    </lineage>
</organism>
<comment type="pathway">
    <text evidence="1">Metabolic intermediate biosynthesis; chorismate biosynthesis; chorismate from D-erythrose 4-phosphate and phosphoenolpyruvate: step 4/7.</text>
</comment>
<dbReference type="InterPro" id="IPR036291">
    <property type="entry name" value="NAD(P)-bd_dom_sf"/>
</dbReference>
<evidence type="ECO:0000256" key="3">
    <source>
        <dbReference type="ARBA" id="ARBA00023141"/>
    </source>
</evidence>
<dbReference type="InterPro" id="IPR041121">
    <property type="entry name" value="SDH_C"/>
</dbReference>
<dbReference type="InterPro" id="IPR046346">
    <property type="entry name" value="Aminoacid_DH-like_N_sf"/>
</dbReference>
<dbReference type="InterPro" id="IPR013708">
    <property type="entry name" value="Shikimate_DH-bd_N"/>
</dbReference>
<feature type="domain" description="SDH C-terminal" evidence="5">
    <location>
        <begin position="259"/>
        <end position="286"/>
    </location>
</feature>
<evidence type="ECO:0000256" key="1">
    <source>
        <dbReference type="ARBA" id="ARBA00004871"/>
    </source>
</evidence>
<keyword evidence="2" id="KW-0560">Oxidoreductase</keyword>
<sequence>MNEGEPEKVVDFDVIVGLIGRGIKLSRTPSMHIAEARAQGGRCDYRILDMDDPERSGVSLEAMLHEVEAAGYAGVNVTYPYKIEVMPFLDELSANATAVGAVNTVIFRDGRRTGHNTDLWGFAESFRRGLSDVNRDHALLIGAGGAGVAVAHGLADCCKVGRLSIHDMDPARARALAEHVSERWGTEVNAVSDLAALVATDRPDGVVNATPMGMEKLPGSAFPTNLLHPEMWIADVVYFPLETELLKAARAVGCRTLSGAGMAVFQAVRAFELFAGRPADSDRMRATFDAFDQ</sequence>
<dbReference type="CDD" id="cd01065">
    <property type="entry name" value="NAD_bind_Shikimate_DH"/>
    <property type="match status" value="1"/>
</dbReference>
<dbReference type="GO" id="GO:0009423">
    <property type="term" value="P:chorismate biosynthetic process"/>
    <property type="evidence" value="ECO:0007669"/>
    <property type="project" value="TreeGrafter"/>
</dbReference>
<dbReference type="GO" id="GO:0004764">
    <property type="term" value="F:shikimate 3-dehydrogenase (NADP+) activity"/>
    <property type="evidence" value="ECO:0007669"/>
    <property type="project" value="InterPro"/>
</dbReference>
<dbReference type="RefSeq" id="WP_093155957.1">
    <property type="nucleotide sequence ID" value="NZ_FNEK01000022.1"/>
</dbReference>
<evidence type="ECO:0000313" key="6">
    <source>
        <dbReference type="EMBL" id="SDJ68277.1"/>
    </source>
</evidence>
<keyword evidence="3" id="KW-0028">Amino-acid biosynthesis</keyword>
<dbReference type="Proteomes" id="UP000199382">
    <property type="component" value="Unassembled WGS sequence"/>
</dbReference>
<dbReference type="PANTHER" id="PTHR21089:SF1">
    <property type="entry name" value="BIFUNCTIONAL 3-DEHYDROQUINATE DEHYDRATASE_SHIKIMATE DEHYDROGENASE, CHLOROPLASTIC"/>
    <property type="match status" value="1"/>
</dbReference>
<evidence type="ECO:0000313" key="7">
    <source>
        <dbReference type="Proteomes" id="UP000199382"/>
    </source>
</evidence>
<dbReference type="NCBIfam" id="NF001319">
    <property type="entry name" value="PRK00258.3-3"/>
    <property type="match status" value="1"/>
</dbReference>
<dbReference type="Gene3D" id="3.40.50.720">
    <property type="entry name" value="NAD(P)-binding Rossmann-like Domain"/>
    <property type="match status" value="1"/>
</dbReference>
<dbReference type="GO" id="GO:0050661">
    <property type="term" value="F:NADP binding"/>
    <property type="evidence" value="ECO:0007669"/>
    <property type="project" value="TreeGrafter"/>
</dbReference>
<reference evidence="6 7" key="1">
    <citation type="submission" date="2016-10" db="EMBL/GenBank/DDBJ databases">
        <authorList>
            <person name="de Groot N.N."/>
        </authorList>
    </citation>
    <scope>NUCLEOTIDE SEQUENCE [LARGE SCALE GENOMIC DNA]</scope>
    <source>
        <strain evidence="6 7">DSM 25294</strain>
    </source>
</reference>
<dbReference type="InterPro" id="IPR022893">
    <property type="entry name" value="Shikimate_DH_fam"/>
</dbReference>
<dbReference type="GO" id="GO:0019632">
    <property type="term" value="P:shikimate metabolic process"/>
    <property type="evidence" value="ECO:0007669"/>
    <property type="project" value="TreeGrafter"/>
</dbReference>
<evidence type="ECO:0000256" key="2">
    <source>
        <dbReference type="ARBA" id="ARBA00023002"/>
    </source>
</evidence>
<dbReference type="EMBL" id="FNEK01000022">
    <property type="protein sequence ID" value="SDJ68277.1"/>
    <property type="molecule type" value="Genomic_DNA"/>
</dbReference>
<dbReference type="STRING" id="571298.SAMN04488026_10223"/>
<dbReference type="SUPFAM" id="SSF51735">
    <property type="entry name" value="NAD(P)-binding Rossmann-fold domains"/>
    <property type="match status" value="1"/>
</dbReference>
<dbReference type="PANTHER" id="PTHR21089">
    <property type="entry name" value="SHIKIMATE DEHYDROGENASE"/>
    <property type="match status" value="1"/>
</dbReference>
<dbReference type="AlphaFoldDB" id="A0A1G8VQV6"/>
<dbReference type="OrthoDB" id="9792692at2"/>
<evidence type="ECO:0000259" key="4">
    <source>
        <dbReference type="Pfam" id="PF08501"/>
    </source>
</evidence>
<dbReference type="NCBIfam" id="NF009201">
    <property type="entry name" value="PRK12549.1"/>
    <property type="match status" value="1"/>
</dbReference>
<dbReference type="SUPFAM" id="SSF53223">
    <property type="entry name" value="Aminoacid dehydrogenase-like, N-terminal domain"/>
    <property type="match status" value="1"/>
</dbReference>
<proteinExistence type="predicted"/>
<dbReference type="Pfam" id="PF18317">
    <property type="entry name" value="SDH_C"/>
    <property type="match status" value="1"/>
</dbReference>
<dbReference type="Gene3D" id="3.40.50.10860">
    <property type="entry name" value="Leucine Dehydrogenase, chain A, domain 1"/>
    <property type="match status" value="1"/>
</dbReference>
<gene>
    <name evidence="6" type="ORF">SAMN04488026_10223</name>
</gene>
<protein>
    <submittedName>
        <fullName evidence="6">Shikimate dehydrogenase</fullName>
    </submittedName>
</protein>
<evidence type="ECO:0000259" key="5">
    <source>
        <dbReference type="Pfam" id="PF18317"/>
    </source>
</evidence>
<keyword evidence="3" id="KW-0057">Aromatic amino acid biosynthesis</keyword>
<name>A0A1G8VQV6_9RHOB</name>